<dbReference type="EMBL" id="JAENGZ010000445">
    <property type="protein sequence ID" value="KAG6959252.1"/>
    <property type="molecule type" value="Genomic_DNA"/>
</dbReference>
<evidence type="ECO:0000313" key="1">
    <source>
        <dbReference type="EMBL" id="KAG6959252.1"/>
    </source>
</evidence>
<reference evidence="1" key="1">
    <citation type="submission" date="2021-01" db="EMBL/GenBank/DDBJ databases">
        <title>Phytophthora aleatoria, a newly-described species from Pinus radiata is distinct from Phytophthora cactorum isolates based on comparative genomics.</title>
        <authorList>
            <person name="Mcdougal R."/>
            <person name="Panda P."/>
            <person name="Williams N."/>
            <person name="Studholme D.J."/>
        </authorList>
    </citation>
    <scope>NUCLEOTIDE SEQUENCE</scope>
    <source>
        <strain evidence="1">NZFS 3830</strain>
    </source>
</reference>
<organism evidence="1 2">
    <name type="scientific">Phytophthora cactorum</name>
    <dbReference type="NCBI Taxonomy" id="29920"/>
    <lineage>
        <taxon>Eukaryota</taxon>
        <taxon>Sar</taxon>
        <taxon>Stramenopiles</taxon>
        <taxon>Oomycota</taxon>
        <taxon>Peronosporomycetes</taxon>
        <taxon>Peronosporales</taxon>
        <taxon>Peronosporaceae</taxon>
        <taxon>Phytophthora</taxon>
    </lineage>
</organism>
<gene>
    <name evidence="1" type="ORF">JG687_00008902</name>
</gene>
<name>A0A8T1UCN3_9STRA</name>
<comment type="caution">
    <text evidence="1">The sequence shown here is derived from an EMBL/GenBank/DDBJ whole genome shotgun (WGS) entry which is preliminary data.</text>
</comment>
<protein>
    <submittedName>
        <fullName evidence="1">Uncharacterized protein</fullName>
    </submittedName>
</protein>
<evidence type="ECO:0000313" key="2">
    <source>
        <dbReference type="Proteomes" id="UP000688947"/>
    </source>
</evidence>
<sequence length="171" mass="19359">MHLNNRVLVKILDQASRSSIRSHQRPHSIKVHLTLKLCQYRRKAANTSMASTRSPSKFEFHRQITQSDDPQLGRGVGLVYLGLGLQDGEGQGPQQQWQRAIITPPTRVHSPTHVRRCRPVNNRVTEHSNDCQLFQPATASFFGASAESCKTNRARAHRNNPDLYGDQPKFL</sequence>
<proteinExistence type="predicted"/>
<accession>A0A8T1UCN3</accession>
<dbReference type="Proteomes" id="UP000688947">
    <property type="component" value="Unassembled WGS sequence"/>
</dbReference>
<dbReference type="AlphaFoldDB" id="A0A8T1UCN3"/>